<evidence type="ECO:0000256" key="2">
    <source>
        <dbReference type="ARBA" id="ARBA00004514"/>
    </source>
</evidence>
<name>A0A8S3I5Y3_9BILA</name>
<keyword evidence="5" id="KW-0472">Membrane</keyword>
<feature type="non-terminal residue" evidence="7">
    <location>
        <position position="1"/>
    </location>
</feature>
<evidence type="ECO:0000256" key="6">
    <source>
        <dbReference type="ARBA" id="ARBA00034482"/>
    </source>
</evidence>
<keyword evidence="3" id="KW-1003">Cell membrane</keyword>
<dbReference type="GO" id="GO:0005886">
    <property type="term" value="C:plasma membrane"/>
    <property type="evidence" value="ECO:0007669"/>
    <property type="project" value="UniProtKB-SubCell"/>
</dbReference>
<gene>
    <name evidence="7" type="ORF">SMN809_LOCUS73578</name>
</gene>
<evidence type="ECO:0000256" key="5">
    <source>
        <dbReference type="ARBA" id="ARBA00023136"/>
    </source>
</evidence>
<reference evidence="7" key="1">
    <citation type="submission" date="2021-02" db="EMBL/GenBank/DDBJ databases">
        <authorList>
            <person name="Nowell W R."/>
        </authorList>
    </citation>
    <scope>NUCLEOTIDE SEQUENCE</scope>
</reference>
<comment type="subcellular location">
    <subcellularLocation>
        <location evidence="1">Cell membrane</location>
    </subcellularLocation>
    <subcellularLocation>
        <location evidence="2">Cytoplasm</location>
        <location evidence="2">Cytosol</location>
    </subcellularLocation>
</comment>
<evidence type="ECO:0000313" key="8">
    <source>
        <dbReference type="Proteomes" id="UP000676336"/>
    </source>
</evidence>
<dbReference type="EMBL" id="CAJOBI010328174">
    <property type="protein sequence ID" value="CAF5194787.1"/>
    <property type="molecule type" value="Genomic_DNA"/>
</dbReference>
<dbReference type="Proteomes" id="UP000676336">
    <property type="component" value="Unassembled WGS sequence"/>
</dbReference>
<organism evidence="7 8">
    <name type="scientific">Rotaria magnacalcarata</name>
    <dbReference type="NCBI Taxonomy" id="392030"/>
    <lineage>
        <taxon>Eukaryota</taxon>
        <taxon>Metazoa</taxon>
        <taxon>Spiralia</taxon>
        <taxon>Gnathifera</taxon>
        <taxon>Rotifera</taxon>
        <taxon>Eurotatoria</taxon>
        <taxon>Bdelloidea</taxon>
        <taxon>Philodinida</taxon>
        <taxon>Philodinidae</taxon>
        <taxon>Rotaria</taxon>
    </lineage>
</organism>
<dbReference type="Pfam" id="PF09790">
    <property type="entry name" value="Hyccin"/>
    <property type="match status" value="1"/>
</dbReference>
<evidence type="ECO:0000256" key="4">
    <source>
        <dbReference type="ARBA" id="ARBA00022490"/>
    </source>
</evidence>
<evidence type="ECO:0000313" key="7">
    <source>
        <dbReference type="EMBL" id="CAF5194787.1"/>
    </source>
</evidence>
<comment type="caution">
    <text evidence="7">The sequence shown here is derived from an EMBL/GenBank/DDBJ whole genome shotgun (WGS) entry which is preliminary data.</text>
</comment>
<dbReference type="GO" id="GO:0005829">
    <property type="term" value="C:cytosol"/>
    <property type="evidence" value="ECO:0007669"/>
    <property type="project" value="UniProtKB-SubCell"/>
</dbReference>
<accession>A0A8S3I5Y3</accession>
<proteinExistence type="inferred from homology"/>
<dbReference type="AlphaFoldDB" id="A0A8S3I5Y3"/>
<evidence type="ECO:0000256" key="1">
    <source>
        <dbReference type="ARBA" id="ARBA00004236"/>
    </source>
</evidence>
<protein>
    <submittedName>
        <fullName evidence="7">Uncharacterized protein</fullName>
    </submittedName>
</protein>
<comment type="similarity">
    <text evidence="6">Belongs to the Hyccin family.</text>
</comment>
<evidence type="ECO:0000256" key="3">
    <source>
        <dbReference type="ARBA" id="ARBA00022475"/>
    </source>
</evidence>
<keyword evidence="4" id="KW-0963">Cytoplasm</keyword>
<dbReference type="InterPro" id="IPR018619">
    <property type="entry name" value="Hyccin"/>
</dbReference>
<sequence>GEIVSSALNCNPKLNAEIHLAITKESSEYVSSICDQLFSLYHDVQHRLFVLQFLPSFVAAYYDVLYHHRHLESIDAKTEVKKKIVL</sequence>